<dbReference type="PROSITE" id="PS50966">
    <property type="entry name" value="ZF_SWIM"/>
    <property type="match status" value="1"/>
</dbReference>
<evidence type="ECO:0000256" key="5">
    <source>
        <dbReference type="SAM" id="Phobius"/>
    </source>
</evidence>
<keyword evidence="1" id="KW-0479">Metal-binding</keyword>
<keyword evidence="3" id="KW-0862">Zinc</keyword>
<dbReference type="Pfam" id="PF10551">
    <property type="entry name" value="MULE"/>
    <property type="match status" value="1"/>
</dbReference>
<keyword evidence="5" id="KW-0812">Transmembrane</keyword>
<comment type="caution">
    <text evidence="7">The sequence shown here is derived from an EMBL/GenBank/DDBJ whole genome shotgun (WGS) entry which is preliminary data.</text>
</comment>
<dbReference type="InterPro" id="IPR007527">
    <property type="entry name" value="Znf_SWIM"/>
</dbReference>
<name>A0AAW2NF79_9LAMI</name>
<reference evidence="7" key="1">
    <citation type="submission" date="2020-06" db="EMBL/GenBank/DDBJ databases">
        <authorList>
            <person name="Li T."/>
            <person name="Hu X."/>
            <person name="Zhang T."/>
            <person name="Song X."/>
            <person name="Zhang H."/>
            <person name="Dai N."/>
            <person name="Sheng W."/>
            <person name="Hou X."/>
            <person name="Wei L."/>
        </authorList>
    </citation>
    <scope>NUCLEOTIDE SEQUENCE</scope>
    <source>
        <strain evidence="7">KEN8</strain>
        <tissue evidence="7">Leaf</tissue>
    </source>
</reference>
<protein>
    <recommendedName>
        <fullName evidence="6">SWIM-type domain-containing protein</fullName>
    </recommendedName>
</protein>
<dbReference type="InterPro" id="IPR006564">
    <property type="entry name" value="Znf_PMZ"/>
</dbReference>
<dbReference type="Pfam" id="PF04434">
    <property type="entry name" value="SWIM"/>
    <property type="match status" value="1"/>
</dbReference>
<proteinExistence type="predicted"/>
<keyword evidence="2 4" id="KW-0863">Zinc-finger</keyword>
<keyword evidence="5" id="KW-1133">Transmembrane helix</keyword>
<evidence type="ECO:0000256" key="4">
    <source>
        <dbReference type="PROSITE-ProRule" id="PRU00325"/>
    </source>
</evidence>
<sequence>MAREIVYGTWESSVQKLPKYLGAIQKYNPGTIVEWKHKGFQQSTGKYVMGYVFWAFKPCIDGFQFCRNIISVDGTHLYTKYKYKLLIAAPMDGNQQVLPLAFAVVDEETYPSWKWFFQQLSRHVIRGRRGMCLISDRHGGLIKAVREGPDFVSPHGVHRYCLRHVCSNFNSSIKNVVLKDLCWQAGSEYQLRKFNRIMEEIKKQSVKAFAYLDQINKKKWTASHDGGWRCGILTTNMSECINGVLKGARRLPAVEHTVTKYSHAQQSASVVTRRQNRHGMNTHVVKIANRECSCGKWNQFGIPCSHAQKVCGAYNISAASMVKDYYDLMAYNTYSKHFEPVQSEDYWDDPNFQLVHDPTIQKSTERRCRWERDMVDKSESRYCDVKTEFNGDMSNLLSSNIHGGFDFVLDRYSIGSVCLIVCSTLVYTLLFCGCVLTLSVVYCLHCYLTWLSAGA</sequence>
<dbReference type="PANTHER" id="PTHR31973:SF195">
    <property type="entry name" value="MUDR FAMILY TRANSPOSASE"/>
    <property type="match status" value="1"/>
</dbReference>
<evidence type="ECO:0000259" key="6">
    <source>
        <dbReference type="PROSITE" id="PS50966"/>
    </source>
</evidence>
<evidence type="ECO:0000313" key="7">
    <source>
        <dbReference type="EMBL" id="KAL0342480.1"/>
    </source>
</evidence>
<evidence type="ECO:0000256" key="2">
    <source>
        <dbReference type="ARBA" id="ARBA00022771"/>
    </source>
</evidence>
<dbReference type="SMART" id="SM00575">
    <property type="entry name" value="ZnF_PMZ"/>
    <property type="match status" value="1"/>
</dbReference>
<reference evidence="7" key="2">
    <citation type="journal article" date="2024" name="Plant">
        <title>Genomic evolution and insights into agronomic trait innovations of Sesamum species.</title>
        <authorList>
            <person name="Miao H."/>
            <person name="Wang L."/>
            <person name="Qu L."/>
            <person name="Liu H."/>
            <person name="Sun Y."/>
            <person name="Le M."/>
            <person name="Wang Q."/>
            <person name="Wei S."/>
            <person name="Zheng Y."/>
            <person name="Lin W."/>
            <person name="Duan Y."/>
            <person name="Cao H."/>
            <person name="Xiong S."/>
            <person name="Wang X."/>
            <person name="Wei L."/>
            <person name="Li C."/>
            <person name="Ma Q."/>
            <person name="Ju M."/>
            <person name="Zhao R."/>
            <person name="Li G."/>
            <person name="Mu C."/>
            <person name="Tian Q."/>
            <person name="Mei H."/>
            <person name="Zhang T."/>
            <person name="Gao T."/>
            <person name="Zhang H."/>
        </authorList>
    </citation>
    <scope>NUCLEOTIDE SEQUENCE</scope>
    <source>
        <strain evidence="7">KEN8</strain>
    </source>
</reference>
<evidence type="ECO:0000256" key="3">
    <source>
        <dbReference type="ARBA" id="ARBA00022833"/>
    </source>
</evidence>
<gene>
    <name evidence="7" type="ORF">Scaly_1910600</name>
</gene>
<accession>A0AAW2NF79</accession>
<keyword evidence="5" id="KW-0472">Membrane</keyword>
<dbReference type="InterPro" id="IPR018289">
    <property type="entry name" value="MULE_transposase_dom"/>
</dbReference>
<dbReference type="AlphaFoldDB" id="A0AAW2NF79"/>
<dbReference type="GO" id="GO:0008270">
    <property type="term" value="F:zinc ion binding"/>
    <property type="evidence" value="ECO:0007669"/>
    <property type="project" value="UniProtKB-KW"/>
</dbReference>
<evidence type="ECO:0000256" key="1">
    <source>
        <dbReference type="ARBA" id="ARBA00022723"/>
    </source>
</evidence>
<feature type="transmembrane region" description="Helical" evidence="5">
    <location>
        <begin position="425"/>
        <end position="450"/>
    </location>
</feature>
<organism evidence="7">
    <name type="scientific">Sesamum calycinum</name>
    <dbReference type="NCBI Taxonomy" id="2727403"/>
    <lineage>
        <taxon>Eukaryota</taxon>
        <taxon>Viridiplantae</taxon>
        <taxon>Streptophyta</taxon>
        <taxon>Embryophyta</taxon>
        <taxon>Tracheophyta</taxon>
        <taxon>Spermatophyta</taxon>
        <taxon>Magnoliopsida</taxon>
        <taxon>eudicotyledons</taxon>
        <taxon>Gunneridae</taxon>
        <taxon>Pentapetalae</taxon>
        <taxon>asterids</taxon>
        <taxon>lamiids</taxon>
        <taxon>Lamiales</taxon>
        <taxon>Pedaliaceae</taxon>
        <taxon>Sesamum</taxon>
    </lineage>
</organism>
<dbReference type="EMBL" id="JACGWM010000011">
    <property type="protein sequence ID" value="KAL0342480.1"/>
    <property type="molecule type" value="Genomic_DNA"/>
</dbReference>
<dbReference type="PANTHER" id="PTHR31973">
    <property type="entry name" value="POLYPROTEIN, PUTATIVE-RELATED"/>
    <property type="match status" value="1"/>
</dbReference>
<feature type="domain" description="SWIM-type" evidence="6">
    <location>
        <begin position="283"/>
        <end position="315"/>
    </location>
</feature>